<organism evidence="1 2">
    <name type="scientific">Stephania cephalantha</name>
    <dbReference type="NCBI Taxonomy" id="152367"/>
    <lineage>
        <taxon>Eukaryota</taxon>
        <taxon>Viridiplantae</taxon>
        <taxon>Streptophyta</taxon>
        <taxon>Embryophyta</taxon>
        <taxon>Tracheophyta</taxon>
        <taxon>Spermatophyta</taxon>
        <taxon>Magnoliopsida</taxon>
        <taxon>Ranunculales</taxon>
        <taxon>Menispermaceae</taxon>
        <taxon>Menispermoideae</taxon>
        <taxon>Cissampelideae</taxon>
        <taxon>Stephania</taxon>
    </lineage>
</organism>
<dbReference type="EMBL" id="JBBNAG010000007">
    <property type="protein sequence ID" value="KAK9118537.1"/>
    <property type="molecule type" value="Genomic_DNA"/>
</dbReference>
<evidence type="ECO:0008006" key="3">
    <source>
        <dbReference type="Google" id="ProtNLM"/>
    </source>
</evidence>
<name>A0AAP0NST1_9MAGN</name>
<dbReference type="Proteomes" id="UP001419268">
    <property type="component" value="Unassembled WGS sequence"/>
</dbReference>
<proteinExistence type="predicted"/>
<reference evidence="1 2" key="1">
    <citation type="submission" date="2024-01" db="EMBL/GenBank/DDBJ databases">
        <title>Genome assemblies of Stephania.</title>
        <authorList>
            <person name="Yang L."/>
        </authorList>
    </citation>
    <scope>NUCLEOTIDE SEQUENCE [LARGE SCALE GENOMIC DNA]</scope>
    <source>
        <strain evidence="1">JXDWG</strain>
        <tissue evidence="1">Leaf</tissue>
    </source>
</reference>
<dbReference type="AlphaFoldDB" id="A0AAP0NST1"/>
<evidence type="ECO:0000313" key="1">
    <source>
        <dbReference type="EMBL" id="KAK9118537.1"/>
    </source>
</evidence>
<accession>A0AAP0NST1</accession>
<keyword evidence="2" id="KW-1185">Reference proteome</keyword>
<sequence>MHWFNQQALLLKKMEPTDQLTRMDLNKLELWVRVYKLLVGFMNEKVATAIGNYIGTFVKVVPLTVGISAWSDYLRIKVRMDVDT</sequence>
<gene>
    <name evidence="1" type="ORF">Scep_016630</name>
</gene>
<comment type="caution">
    <text evidence="1">The sequence shown here is derived from an EMBL/GenBank/DDBJ whole genome shotgun (WGS) entry which is preliminary data.</text>
</comment>
<evidence type="ECO:0000313" key="2">
    <source>
        <dbReference type="Proteomes" id="UP001419268"/>
    </source>
</evidence>
<protein>
    <recommendedName>
        <fullName evidence="3">DUF4283 domain-containing protein</fullName>
    </recommendedName>
</protein>